<protein>
    <recommendedName>
        <fullName evidence="3 7">2-C-methyl-D-erythritol 2,4-cyclodiphosphate synthase</fullName>
        <shortName evidence="7">MECDP-synthase</shortName>
        <shortName evidence="7">MECPP-synthase</shortName>
        <shortName evidence="7">MECPS</shortName>
        <ecNumber evidence="3 7">4.6.1.12</ecNumber>
    </recommendedName>
</protein>
<feature type="site" description="Transition state stabilizer" evidence="7">
    <location>
        <position position="138"/>
    </location>
</feature>
<feature type="binding site" evidence="7">
    <location>
        <position position="147"/>
    </location>
    <ligand>
        <name>4-CDP-2-C-methyl-D-erythritol 2-phosphate</name>
        <dbReference type="ChEBI" id="CHEBI:57919"/>
    </ligand>
</feature>
<feature type="binding site" evidence="7">
    <location>
        <begin position="61"/>
        <end position="63"/>
    </location>
    <ligand>
        <name>4-CDP-2-C-methyl-D-erythritol 2-phosphate</name>
        <dbReference type="ChEBI" id="CHEBI:57919"/>
    </ligand>
</feature>
<dbReference type="GO" id="GO:0019288">
    <property type="term" value="P:isopentenyl diphosphate biosynthetic process, methylerythritol 4-phosphate pathway"/>
    <property type="evidence" value="ECO:0007669"/>
    <property type="project" value="UniProtKB-UniRule"/>
</dbReference>
<evidence type="ECO:0000256" key="7">
    <source>
        <dbReference type="HAMAP-Rule" id="MF_00107"/>
    </source>
</evidence>
<feature type="domain" description="2-C-methyl-D-erythritol 2,4-cyclodiphosphate synthase" evidence="9">
    <location>
        <begin position="6"/>
        <end position="159"/>
    </location>
</feature>
<dbReference type="InterPro" id="IPR020555">
    <property type="entry name" value="MECDP_synthase_CS"/>
</dbReference>
<comment type="function">
    <text evidence="7">Involved in the biosynthesis of isopentenyl diphosphate (IPP) and dimethylallyl diphosphate (DMAPP), two major building blocks of isoprenoid compounds. Catalyzes the conversion of 4-diphosphocytidyl-2-C-methyl-D-erythritol 2-phosphate (CDP-ME2P) to 2-C-methyl-D-erythritol 2,4-cyclodiphosphate (ME-CPP) with a corresponding release of cytidine 5-monophosphate (CMP).</text>
</comment>
<evidence type="ECO:0000256" key="4">
    <source>
        <dbReference type="ARBA" id="ARBA00022723"/>
    </source>
</evidence>
<feature type="site" description="Transition state stabilizer" evidence="7">
    <location>
        <position position="39"/>
    </location>
</feature>
<dbReference type="KEGG" id="rml:FF011L_51120"/>
<dbReference type="PANTHER" id="PTHR43181:SF1">
    <property type="entry name" value="2-C-METHYL-D-ERYTHRITOL 2,4-CYCLODIPHOSPHATE SYNTHASE, CHLOROPLASTIC"/>
    <property type="match status" value="1"/>
</dbReference>
<evidence type="ECO:0000313" key="11">
    <source>
        <dbReference type="Proteomes" id="UP000320672"/>
    </source>
</evidence>
<comment type="subunit">
    <text evidence="7">Homotrimer.</text>
</comment>
<dbReference type="AlphaFoldDB" id="A0A517MN68"/>
<evidence type="ECO:0000256" key="3">
    <source>
        <dbReference type="ARBA" id="ARBA00012579"/>
    </source>
</evidence>
<feature type="binding site" evidence="7">
    <location>
        <begin position="13"/>
        <end position="15"/>
    </location>
    <ligand>
        <name>4-CDP-2-C-methyl-D-erythritol 2-phosphate</name>
        <dbReference type="ChEBI" id="CHEBI:57919"/>
    </ligand>
</feature>
<organism evidence="10 11">
    <name type="scientific">Roseimaritima multifibrata</name>
    <dbReference type="NCBI Taxonomy" id="1930274"/>
    <lineage>
        <taxon>Bacteria</taxon>
        <taxon>Pseudomonadati</taxon>
        <taxon>Planctomycetota</taxon>
        <taxon>Planctomycetia</taxon>
        <taxon>Pirellulales</taxon>
        <taxon>Pirellulaceae</taxon>
        <taxon>Roseimaritima</taxon>
    </lineage>
</organism>
<feature type="binding site" evidence="7">
    <location>
        <begin position="39"/>
        <end position="40"/>
    </location>
    <ligand>
        <name>4-CDP-2-C-methyl-D-erythritol 2-phosphate</name>
        <dbReference type="ChEBI" id="CHEBI:57919"/>
    </ligand>
</feature>
<keyword evidence="4 7" id="KW-0479">Metal-binding</keyword>
<accession>A0A517MN68</accession>
<feature type="binding site" evidence="7">
    <location>
        <begin position="66"/>
        <end position="70"/>
    </location>
    <ligand>
        <name>4-CDP-2-C-methyl-D-erythritol 2-phosphate</name>
        <dbReference type="ChEBI" id="CHEBI:57919"/>
    </ligand>
</feature>
<feature type="binding site" evidence="7">
    <location>
        <position position="15"/>
    </location>
    <ligand>
        <name>a divalent metal cation</name>
        <dbReference type="ChEBI" id="CHEBI:60240"/>
    </ligand>
</feature>
<sequence length="163" mass="17261">MNMPPLRIGLGYDTHCLGNGGPLRVGGIDIEGDLHALGHSDADVLLHAITDALLGAADCGDIGQLFPDTDPENRGRDSAEFLAEAIRLVRAAGWEVTNIDCVLLAQRPKIAPYIDEIRQRIGEIANLYPTQIGIKGKTGEGIGPIGHSEAIAARCVALLHRVG</sequence>
<evidence type="ECO:0000313" key="10">
    <source>
        <dbReference type="EMBL" id="QDS96304.1"/>
    </source>
</evidence>
<dbReference type="UniPathway" id="UPA00056">
    <property type="reaction ID" value="UER00095"/>
</dbReference>
<dbReference type="Proteomes" id="UP000320672">
    <property type="component" value="Chromosome"/>
</dbReference>
<evidence type="ECO:0000259" key="9">
    <source>
        <dbReference type="Pfam" id="PF02542"/>
    </source>
</evidence>
<feature type="binding site" evidence="7">
    <location>
        <position position="47"/>
    </location>
    <ligand>
        <name>a divalent metal cation</name>
        <dbReference type="ChEBI" id="CHEBI:60240"/>
    </ligand>
</feature>
<proteinExistence type="inferred from homology"/>
<evidence type="ECO:0000256" key="5">
    <source>
        <dbReference type="ARBA" id="ARBA00023229"/>
    </source>
</evidence>
<keyword evidence="11" id="KW-1185">Reference proteome</keyword>
<comment type="catalytic activity">
    <reaction evidence="1 7 8">
        <text>4-CDP-2-C-methyl-D-erythritol 2-phosphate = 2-C-methyl-D-erythritol 2,4-cyclic diphosphate + CMP</text>
        <dbReference type="Rhea" id="RHEA:23864"/>
        <dbReference type="ChEBI" id="CHEBI:57919"/>
        <dbReference type="ChEBI" id="CHEBI:58483"/>
        <dbReference type="ChEBI" id="CHEBI:60377"/>
        <dbReference type="EC" id="4.6.1.12"/>
    </reaction>
</comment>
<dbReference type="Pfam" id="PF02542">
    <property type="entry name" value="YgbB"/>
    <property type="match status" value="1"/>
</dbReference>
<gene>
    <name evidence="7 10" type="primary">ispF</name>
    <name evidence="10" type="ORF">FF011L_51120</name>
</gene>
<dbReference type="PROSITE" id="PS01350">
    <property type="entry name" value="ISPF"/>
    <property type="match status" value="1"/>
</dbReference>
<reference evidence="10 11" key="1">
    <citation type="submission" date="2019-02" db="EMBL/GenBank/DDBJ databases">
        <title>Deep-cultivation of Planctomycetes and their phenomic and genomic characterization uncovers novel biology.</title>
        <authorList>
            <person name="Wiegand S."/>
            <person name="Jogler M."/>
            <person name="Boedeker C."/>
            <person name="Pinto D."/>
            <person name="Vollmers J."/>
            <person name="Rivas-Marin E."/>
            <person name="Kohn T."/>
            <person name="Peeters S.H."/>
            <person name="Heuer A."/>
            <person name="Rast P."/>
            <person name="Oberbeckmann S."/>
            <person name="Bunk B."/>
            <person name="Jeske O."/>
            <person name="Meyerdierks A."/>
            <person name="Storesund J.E."/>
            <person name="Kallscheuer N."/>
            <person name="Luecker S."/>
            <person name="Lage O.M."/>
            <person name="Pohl T."/>
            <person name="Merkel B.J."/>
            <person name="Hornburger P."/>
            <person name="Mueller R.-W."/>
            <person name="Bruemmer F."/>
            <person name="Labrenz M."/>
            <person name="Spormann A.M."/>
            <person name="Op den Camp H."/>
            <person name="Overmann J."/>
            <person name="Amann R."/>
            <person name="Jetten M.S.M."/>
            <person name="Mascher T."/>
            <person name="Medema M.H."/>
            <person name="Devos D.P."/>
            <person name="Kaster A.-K."/>
            <person name="Ovreas L."/>
            <person name="Rohde M."/>
            <person name="Galperin M.Y."/>
            <person name="Jogler C."/>
        </authorList>
    </citation>
    <scope>NUCLEOTIDE SEQUENCE [LARGE SCALE GENOMIC DNA]</scope>
    <source>
        <strain evidence="10 11">FF011L</strain>
    </source>
</reference>
<feature type="binding site" evidence="7">
    <location>
        <position position="13"/>
    </location>
    <ligand>
        <name>a divalent metal cation</name>
        <dbReference type="ChEBI" id="CHEBI:60240"/>
    </ligand>
</feature>
<dbReference type="GO" id="GO:0046872">
    <property type="term" value="F:metal ion binding"/>
    <property type="evidence" value="ECO:0007669"/>
    <property type="project" value="UniProtKB-KW"/>
</dbReference>
<evidence type="ECO:0000256" key="2">
    <source>
        <dbReference type="ARBA" id="ARBA00004709"/>
    </source>
</evidence>
<evidence type="ECO:0000256" key="6">
    <source>
        <dbReference type="ARBA" id="ARBA00023239"/>
    </source>
</evidence>
<dbReference type="Gene3D" id="3.30.1330.50">
    <property type="entry name" value="2-C-methyl-D-erythritol 2,4-cyclodiphosphate synthase"/>
    <property type="match status" value="1"/>
</dbReference>
<name>A0A517MN68_9BACT</name>
<keyword evidence="6 7" id="KW-0456">Lyase</keyword>
<dbReference type="SUPFAM" id="SSF69765">
    <property type="entry name" value="IpsF-like"/>
    <property type="match status" value="1"/>
</dbReference>
<dbReference type="CDD" id="cd00554">
    <property type="entry name" value="MECDP_synthase"/>
    <property type="match status" value="1"/>
</dbReference>
<dbReference type="EMBL" id="CP036262">
    <property type="protein sequence ID" value="QDS96304.1"/>
    <property type="molecule type" value="Genomic_DNA"/>
</dbReference>
<comment type="caution">
    <text evidence="7">Lacks conserved residue(s) required for the propagation of feature annotation.</text>
</comment>
<dbReference type="NCBIfam" id="TIGR00151">
    <property type="entry name" value="ispF"/>
    <property type="match status" value="1"/>
</dbReference>
<dbReference type="InterPro" id="IPR003526">
    <property type="entry name" value="MECDP_synthase"/>
</dbReference>
<comment type="cofactor">
    <cofactor evidence="7">
        <name>a divalent metal cation</name>
        <dbReference type="ChEBI" id="CHEBI:60240"/>
    </cofactor>
    <text evidence="7">Binds 1 divalent metal cation per subunit.</text>
</comment>
<dbReference type="HAMAP" id="MF_00107">
    <property type="entry name" value="IspF"/>
    <property type="match status" value="1"/>
</dbReference>
<dbReference type="GO" id="GO:0016114">
    <property type="term" value="P:terpenoid biosynthetic process"/>
    <property type="evidence" value="ECO:0007669"/>
    <property type="project" value="InterPro"/>
</dbReference>
<keyword evidence="5 7" id="KW-0414">Isoprene biosynthesis</keyword>
<evidence type="ECO:0000256" key="1">
    <source>
        <dbReference type="ARBA" id="ARBA00000200"/>
    </source>
</evidence>
<dbReference type="PANTHER" id="PTHR43181">
    <property type="entry name" value="2-C-METHYL-D-ERYTHRITOL 2,4-CYCLODIPHOSPHATE SYNTHASE, CHLOROPLASTIC"/>
    <property type="match status" value="1"/>
</dbReference>
<comment type="pathway">
    <text evidence="2 7">Isoprenoid biosynthesis; isopentenyl diphosphate biosynthesis via DXP pathway; isopentenyl diphosphate from 1-deoxy-D-xylulose 5-phosphate: step 4/6.</text>
</comment>
<comment type="similarity">
    <text evidence="7 8">Belongs to the IspF family.</text>
</comment>
<dbReference type="InterPro" id="IPR036571">
    <property type="entry name" value="MECDP_synthase_sf"/>
</dbReference>
<evidence type="ECO:0000256" key="8">
    <source>
        <dbReference type="RuleBase" id="RU004395"/>
    </source>
</evidence>
<dbReference type="GO" id="GO:0008685">
    <property type="term" value="F:2-C-methyl-D-erythritol 2,4-cyclodiphosphate synthase activity"/>
    <property type="evidence" value="ECO:0007669"/>
    <property type="project" value="UniProtKB-UniRule"/>
</dbReference>
<dbReference type="EC" id="4.6.1.12" evidence="3 7"/>